<dbReference type="PANTHER" id="PTHR31064:SF30">
    <property type="entry name" value="HIGH-AFFINITY POTASSIUM TRANSPORT PROTEIN-RELATED"/>
    <property type="match status" value="1"/>
</dbReference>
<dbReference type="GO" id="GO:1990573">
    <property type="term" value="P:potassium ion import across plasma membrane"/>
    <property type="evidence" value="ECO:0007669"/>
    <property type="project" value="TreeGrafter"/>
</dbReference>
<evidence type="ECO:0000256" key="10">
    <source>
        <dbReference type="SAM" id="Phobius"/>
    </source>
</evidence>
<keyword evidence="6" id="KW-0630">Potassium</keyword>
<keyword evidence="12" id="KW-1185">Reference proteome</keyword>
<feature type="transmembrane region" description="Helical" evidence="10">
    <location>
        <begin position="219"/>
        <end position="245"/>
    </location>
</feature>
<keyword evidence="7 10" id="KW-1133">Transmembrane helix</keyword>
<keyword evidence="5 10" id="KW-0812">Transmembrane</keyword>
<dbReference type="InterPro" id="IPR051143">
    <property type="entry name" value="TrkH_K-transport"/>
</dbReference>
<dbReference type="VEuPathDB" id="FungiDB:ASPGLDRAFT_132235"/>
<dbReference type="PIRSF" id="PIRSF002450">
    <property type="entry name" value="K+_transpter_TRK"/>
    <property type="match status" value="1"/>
</dbReference>
<evidence type="ECO:0000313" key="12">
    <source>
        <dbReference type="Proteomes" id="UP000184300"/>
    </source>
</evidence>
<keyword evidence="8" id="KW-0406">Ion transport</keyword>
<evidence type="ECO:0000256" key="6">
    <source>
        <dbReference type="ARBA" id="ARBA00022958"/>
    </source>
</evidence>
<dbReference type="GeneID" id="34457369"/>
<evidence type="ECO:0008006" key="13">
    <source>
        <dbReference type="Google" id="ProtNLM"/>
    </source>
</evidence>
<evidence type="ECO:0000256" key="8">
    <source>
        <dbReference type="ARBA" id="ARBA00023065"/>
    </source>
</evidence>
<dbReference type="STRING" id="1160497.A0A1L9VCH0"/>
<dbReference type="InterPro" id="IPR004773">
    <property type="entry name" value="K/Na_transp_Trk1/HKT1"/>
</dbReference>
<evidence type="ECO:0000256" key="4">
    <source>
        <dbReference type="ARBA" id="ARBA00022538"/>
    </source>
</evidence>
<feature type="transmembrane region" description="Helical" evidence="10">
    <location>
        <begin position="385"/>
        <end position="409"/>
    </location>
</feature>
<keyword evidence="9 10" id="KW-0472">Membrane</keyword>
<gene>
    <name evidence="11" type="ORF">ASPGLDRAFT_132235</name>
</gene>
<feature type="transmembrane region" description="Helical" evidence="10">
    <location>
        <begin position="12"/>
        <end position="33"/>
    </location>
</feature>
<evidence type="ECO:0000256" key="5">
    <source>
        <dbReference type="ARBA" id="ARBA00022692"/>
    </source>
</evidence>
<name>A0A1L9VCH0_ASPGL</name>
<comment type="similarity">
    <text evidence="2">Belongs to the TrkH potassium transport family.</text>
</comment>
<dbReference type="OrthoDB" id="9999863at2759"/>
<dbReference type="GO" id="GO:0005886">
    <property type="term" value="C:plasma membrane"/>
    <property type="evidence" value="ECO:0007669"/>
    <property type="project" value="InterPro"/>
</dbReference>
<evidence type="ECO:0000313" key="11">
    <source>
        <dbReference type="EMBL" id="OJJ81583.1"/>
    </source>
</evidence>
<dbReference type="NCBIfam" id="TIGR00934">
    <property type="entry name" value="2a38euk"/>
    <property type="match status" value="1"/>
</dbReference>
<organism evidence="11 12">
    <name type="scientific">Aspergillus glaucus CBS 516.65</name>
    <dbReference type="NCBI Taxonomy" id="1160497"/>
    <lineage>
        <taxon>Eukaryota</taxon>
        <taxon>Fungi</taxon>
        <taxon>Dikarya</taxon>
        <taxon>Ascomycota</taxon>
        <taxon>Pezizomycotina</taxon>
        <taxon>Eurotiomycetes</taxon>
        <taxon>Eurotiomycetidae</taxon>
        <taxon>Eurotiales</taxon>
        <taxon>Aspergillaceae</taxon>
        <taxon>Aspergillus</taxon>
        <taxon>Aspergillus subgen. Aspergillus</taxon>
    </lineage>
</organism>
<dbReference type="PANTHER" id="PTHR31064">
    <property type="entry name" value="POTASSIUM TRANSPORT PROTEIN DDB_G0292412-RELATED"/>
    <property type="match status" value="1"/>
</dbReference>
<dbReference type="Pfam" id="PF02386">
    <property type="entry name" value="TrkH"/>
    <property type="match status" value="1"/>
</dbReference>
<feature type="transmembrane region" description="Helical" evidence="10">
    <location>
        <begin position="353"/>
        <end position="373"/>
    </location>
</feature>
<feature type="transmembrane region" description="Helical" evidence="10">
    <location>
        <begin position="415"/>
        <end position="435"/>
    </location>
</feature>
<evidence type="ECO:0000256" key="9">
    <source>
        <dbReference type="ARBA" id="ARBA00023136"/>
    </source>
</evidence>
<accession>A0A1L9VCH0</accession>
<feature type="transmembrane region" description="Helical" evidence="10">
    <location>
        <begin position="478"/>
        <end position="495"/>
    </location>
</feature>
<evidence type="ECO:0000256" key="1">
    <source>
        <dbReference type="ARBA" id="ARBA00004141"/>
    </source>
</evidence>
<proteinExistence type="inferred from homology"/>
<dbReference type="InterPro" id="IPR003445">
    <property type="entry name" value="Cat_transpt"/>
</dbReference>
<protein>
    <recommendedName>
        <fullName evidence="13">Potassium transport protein</fullName>
    </recommendedName>
</protein>
<dbReference type="Proteomes" id="UP000184300">
    <property type="component" value="Unassembled WGS sequence"/>
</dbReference>
<feature type="transmembrane region" description="Helical" evidence="10">
    <location>
        <begin position="69"/>
        <end position="90"/>
    </location>
</feature>
<dbReference type="RefSeq" id="XP_022398281.1">
    <property type="nucleotide sequence ID" value="XM_022541108.1"/>
</dbReference>
<reference evidence="12" key="1">
    <citation type="journal article" date="2017" name="Genome Biol.">
        <title>Comparative genomics reveals high biological diversity and specific adaptations in the industrially and medically important fungal genus Aspergillus.</title>
        <authorList>
            <person name="de Vries R.P."/>
            <person name="Riley R."/>
            <person name="Wiebenga A."/>
            <person name="Aguilar-Osorio G."/>
            <person name="Amillis S."/>
            <person name="Uchima C.A."/>
            <person name="Anderluh G."/>
            <person name="Asadollahi M."/>
            <person name="Askin M."/>
            <person name="Barry K."/>
            <person name="Battaglia E."/>
            <person name="Bayram O."/>
            <person name="Benocci T."/>
            <person name="Braus-Stromeyer S.A."/>
            <person name="Caldana C."/>
            <person name="Canovas D."/>
            <person name="Cerqueira G.C."/>
            <person name="Chen F."/>
            <person name="Chen W."/>
            <person name="Choi C."/>
            <person name="Clum A."/>
            <person name="Dos Santos R.A."/>
            <person name="Damasio A.R."/>
            <person name="Diallinas G."/>
            <person name="Emri T."/>
            <person name="Fekete E."/>
            <person name="Flipphi M."/>
            <person name="Freyberg S."/>
            <person name="Gallo A."/>
            <person name="Gournas C."/>
            <person name="Habgood R."/>
            <person name="Hainaut M."/>
            <person name="Harispe M.L."/>
            <person name="Henrissat B."/>
            <person name="Hilden K.S."/>
            <person name="Hope R."/>
            <person name="Hossain A."/>
            <person name="Karabika E."/>
            <person name="Karaffa L."/>
            <person name="Karanyi Z."/>
            <person name="Krasevec N."/>
            <person name="Kuo A."/>
            <person name="Kusch H."/>
            <person name="LaButti K."/>
            <person name="Lagendijk E.L."/>
            <person name="Lapidus A."/>
            <person name="Levasseur A."/>
            <person name="Lindquist E."/>
            <person name="Lipzen A."/>
            <person name="Logrieco A.F."/>
            <person name="MacCabe A."/>
            <person name="Maekelae M.R."/>
            <person name="Malavazi I."/>
            <person name="Melin P."/>
            <person name="Meyer V."/>
            <person name="Mielnichuk N."/>
            <person name="Miskei M."/>
            <person name="Molnar A.P."/>
            <person name="Mule G."/>
            <person name="Ngan C.Y."/>
            <person name="Orejas M."/>
            <person name="Orosz E."/>
            <person name="Ouedraogo J.P."/>
            <person name="Overkamp K.M."/>
            <person name="Park H.-S."/>
            <person name="Perrone G."/>
            <person name="Piumi F."/>
            <person name="Punt P.J."/>
            <person name="Ram A.F."/>
            <person name="Ramon A."/>
            <person name="Rauscher S."/>
            <person name="Record E."/>
            <person name="Riano-Pachon D.M."/>
            <person name="Robert V."/>
            <person name="Roehrig J."/>
            <person name="Ruller R."/>
            <person name="Salamov A."/>
            <person name="Salih N.S."/>
            <person name="Samson R.A."/>
            <person name="Sandor E."/>
            <person name="Sanguinetti M."/>
            <person name="Schuetze T."/>
            <person name="Sepcic K."/>
            <person name="Shelest E."/>
            <person name="Sherlock G."/>
            <person name="Sophianopoulou V."/>
            <person name="Squina F.M."/>
            <person name="Sun H."/>
            <person name="Susca A."/>
            <person name="Todd R.B."/>
            <person name="Tsang A."/>
            <person name="Unkles S.E."/>
            <person name="van de Wiele N."/>
            <person name="van Rossen-Uffink D."/>
            <person name="Oliveira J.V."/>
            <person name="Vesth T.C."/>
            <person name="Visser J."/>
            <person name="Yu J.-H."/>
            <person name="Zhou M."/>
            <person name="Andersen M.R."/>
            <person name="Archer D.B."/>
            <person name="Baker S.E."/>
            <person name="Benoit I."/>
            <person name="Brakhage A.A."/>
            <person name="Braus G.H."/>
            <person name="Fischer R."/>
            <person name="Frisvad J.C."/>
            <person name="Goldman G.H."/>
            <person name="Houbraken J."/>
            <person name="Oakley B."/>
            <person name="Pocsi I."/>
            <person name="Scazzocchio C."/>
            <person name="Seiboth B."/>
            <person name="vanKuyk P.A."/>
            <person name="Wortman J."/>
            <person name="Dyer P.S."/>
            <person name="Grigoriev I.V."/>
        </authorList>
    </citation>
    <scope>NUCLEOTIDE SEQUENCE [LARGE SCALE GENOMIC DNA]</scope>
    <source>
        <strain evidence="12">CBS 516.65</strain>
    </source>
</reference>
<dbReference type="InterPro" id="IPR015958">
    <property type="entry name" value="Trk1_fungi"/>
</dbReference>
<feature type="transmembrane region" description="Helical" evidence="10">
    <location>
        <begin position="501"/>
        <end position="524"/>
    </location>
</feature>
<dbReference type="EMBL" id="KV878905">
    <property type="protein sequence ID" value="OJJ81583.1"/>
    <property type="molecule type" value="Genomic_DNA"/>
</dbReference>
<feature type="transmembrane region" description="Helical" evidence="10">
    <location>
        <begin position="291"/>
        <end position="318"/>
    </location>
</feature>
<keyword evidence="4" id="KW-0633">Potassium transport</keyword>
<dbReference type="GO" id="GO:0140107">
    <property type="term" value="F:high-affinity potassium ion transmembrane transporter activity"/>
    <property type="evidence" value="ECO:0007669"/>
    <property type="project" value="TreeGrafter"/>
</dbReference>
<sequence>MPLWQRGHGHTFITAHYTYILTWIILASILLYFQGGITYTDALLLASGAATQSGQNPVDLNRLGVCQQVILWMVAMVTNVIFVNSLVVLVRLSWFRRRLKTVAGEVKAVVRGDAYRDRGYGTMTRSTTPDGRNAIQEMNAQDLYGDESEPQPINHIAASSTGPRITFDVAASQRQQLHQKAISSLPPFMWHPSIASYSDWDETQKDELGGTEYRALKTLFFILLGYFVTFHVLGAVSLLCVILYHPEYGHVVDEIGAPKAWWAIFTASSAFNDVGFTLTPNSMASFNKVPLLLLVMTFLIVIGNTGFPCMLRLIIWMFGKVTEETSRRREELEFLLRHPRRCFTLLFPGPDTWRLLGVLLVLNAVDLAIFLLDKQPSYNLHNDKGYTWLINGLFQVASTRTAGFTITSLADLHPAVQISFVVMMYISAFPTTIAMRKTNVYEEKSLAIYSDAESILTDNDQGTQTRRNDLWYHIQKQLSFDLWYIVLGTFLIALAESDRFPLFSVLFEVVSAYGTVGLSLGYAWTESSLCSQFRDVSKLVILAMQVRGRHRGLPYALDHAVMLPYELHQDESEDENEEGNGFGWRRWIRRRRSDLSSLLSVTDTEENEPEPLLG</sequence>
<evidence type="ECO:0000256" key="3">
    <source>
        <dbReference type="ARBA" id="ARBA00022448"/>
    </source>
</evidence>
<comment type="subcellular location">
    <subcellularLocation>
        <location evidence="1">Membrane</location>
        <topology evidence="1">Multi-pass membrane protein</topology>
    </subcellularLocation>
</comment>
<dbReference type="AlphaFoldDB" id="A0A1L9VCH0"/>
<feature type="transmembrane region" description="Helical" evidence="10">
    <location>
        <begin position="260"/>
        <end position="279"/>
    </location>
</feature>
<evidence type="ECO:0000256" key="2">
    <source>
        <dbReference type="ARBA" id="ARBA00009137"/>
    </source>
</evidence>
<keyword evidence="3" id="KW-0813">Transport</keyword>
<evidence type="ECO:0000256" key="7">
    <source>
        <dbReference type="ARBA" id="ARBA00022989"/>
    </source>
</evidence>
<dbReference type="GO" id="GO:0030007">
    <property type="term" value="P:intracellular potassium ion homeostasis"/>
    <property type="evidence" value="ECO:0007669"/>
    <property type="project" value="InterPro"/>
</dbReference>